<keyword evidence="8" id="KW-0175">Coiled coil</keyword>
<keyword evidence="5" id="KW-0808">Transferase</keyword>
<dbReference type="Gene3D" id="3.30.565.10">
    <property type="entry name" value="Histidine kinase-like ATPase, C-terminal domain"/>
    <property type="match status" value="1"/>
</dbReference>
<dbReference type="PANTHER" id="PTHR45453">
    <property type="entry name" value="PHOSPHATE REGULON SENSOR PROTEIN PHOR"/>
    <property type="match status" value="1"/>
</dbReference>
<dbReference type="FunFam" id="3.30.565.10:FF:000006">
    <property type="entry name" value="Sensor histidine kinase WalK"/>
    <property type="match status" value="1"/>
</dbReference>
<evidence type="ECO:0000256" key="7">
    <source>
        <dbReference type="ARBA" id="ARBA00023012"/>
    </source>
</evidence>
<dbReference type="CDD" id="cd00075">
    <property type="entry name" value="HATPase"/>
    <property type="match status" value="1"/>
</dbReference>
<evidence type="ECO:0000256" key="5">
    <source>
        <dbReference type="ARBA" id="ARBA00022679"/>
    </source>
</evidence>
<dbReference type="InterPro" id="IPR036890">
    <property type="entry name" value="HATPase_C_sf"/>
</dbReference>
<dbReference type="GO" id="GO:0000155">
    <property type="term" value="F:phosphorelay sensor kinase activity"/>
    <property type="evidence" value="ECO:0007669"/>
    <property type="project" value="InterPro"/>
</dbReference>
<evidence type="ECO:0000256" key="1">
    <source>
        <dbReference type="ARBA" id="ARBA00000085"/>
    </source>
</evidence>
<dbReference type="InterPro" id="IPR003661">
    <property type="entry name" value="HisK_dim/P_dom"/>
</dbReference>
<dbReference type="SMART" id="SM00388">
    <property type="entry name" value="HisKA"/>
    <property type="match status" value="1"/>
</dbReference>
<dbReference type="SUPFAM" id="SSF47384">
    <property type="entry name" value="Homodimeric domain of signal transducing histidine kinase"/>
    <property type="match status" value="1"/>
</dbReference>
<dbReference type="Proteomes" id="UP000012589">
    <property type="component" value="Unassembled WGS sequence"/>
</dbReference>
<keyword evidence="11" id="KW-1185">Reference proteome</keyword>
<dbReference type="EC" id="2.7.13.3" evidence="3"/>
<dbReference type="PRINTS" id="PR00344">
    <property type="entry name" value="BCTRLSENSOR"/>
</dbReference>
<feature type="domain" description="Histidine kinase" evidence="9">
    <location>
        <begin position="92"/>
        <end position="306"/>
    </location>
</feature>
<dbReference type="InterPro" id="IPR036097">
    <property type="entry name" value="HisK_dim/P_sf"/>
</dbReference>
<dbReference type="EMBL" id="AQFT01000074">
    <property type="protein sequence ID" value="EMZ27038.1"/>
    <property type="molecule type" value="Genomic_DNA"/>
</dbReference>
<keyword evidence="4" id="KW-0597">Phosphoprotein</keyword>
<keyword evidence="7" id="KW-0902">Two-component regulatory system</keyword>
<reference evidence="10 11" key="1">
    <citation type="journal article" date="2014" name="Genome Announc.">
        <title>Draft genome sequences of the altered schaedler flora, a defined bacterial community from gnotobiotic mice.</title>
        <authorList>
            <person name="Wannemuehler M.J."/>
            <person name="Overstreet A.M."/>
            <person name="Ward D.V."/>
            <person name="Phillips G.J."/>
        </authorList>
    </citation>
    <scope>NUCLEOTIDE SEQUENCE [LARGE SCALE GENOMIC DNA]</scope>
    <source>
        <strain evidence="10 11">ASF492</strain>
    </source>
</reference>
<dbReference type="InterPro" id="IPR050351">
    <property type="entry name" value="BphY/WalK/GraS-like"/>
</dbReference>
<dbReference type="CDD" id="cd00082">
    <property type="entry name" value="HisKA"/>
    <property type="match status" value="1"/>
</dbReference>
<dbReference type="PATRIC" id="fig|1235802.3.peg.2639"/>
<accession>N2AKM8</accession>
<dbReference type="InterPro" id="IPR004358">
    <property type="entry name" value="Sig_transdc_His_kin-like_C"/>
</dbReference>
<evidence type="ECO:0000256" key="2">
    <source>
        <dbReference type="ARBA" id="ARBA00004370"/>
    </source>
</evidence>
<feature type="coiled-coil region" evidence="8">
    <location>
        <begin position="62"/>
        <end position="96"/>
    </location>
</feature>
<name>N2AKM8_9FIRM</name>
<dbReference type="Pfam" id="PF02518">
    <property type="entry name" value="HATPase_c"/>
    <property type="match status" value="1"/>
</dbReference>
<dbReference type="InterPro" id="IPR005467">
    <property type="entry name" value="His_kinase_dom"/>
</dbReference>
<proteinExistence type="predicted"/>
<keyword evidence="6" id="KW-0418">Kinase</keyword>
<dbReference type="eggNOG" id="COG2205">
    <property type="taxonomic scope" value="Bacteria"/>
</dbReference>
<sequence length="306" mass="35132">MKALMILLLFCVLNLGYYLYFRRKFVMFSEEILWNTRRIMGNEKDKSLYREYNRETLASKVVMELEKTEDILRNRALESKQEKEKLQKTISEIAHQVKTPLSNICMYHDMLSDPDISFDEAEKFKEIIGRQLEKLEFLIDSLIKSSRLESDMIKLNMGNVSIFHVLELAVNDIVHKAERKKMELSIRCGQNMTAVCDVKWTAEAIGNILDNAVKYTPEGGKISIDVSPGEMYTKIQVQDTGKGITSGHYNDIFKRFYRESPVSEEEGLGLGLYIARNIITLQGGYIMVHSVPGQGSCFSVFLPRQA</sequence>
<dbReference type="SMART" id="SM00387">
    <property type="entry name" value="HATPase_c"/>
    <property type="match status" value="1"/>
</dbReference>
<dbReference type="GO" id="GO:0004721">
    <property type="term" value="F:phosphoprotein phosphatase activity"/>
    <property type="evidence" value="ECO:0007669"/>
    <property type="project" value="TreeGrafter"/>
</dbReference>
<comment type="subcellular location">
    <subcellularLocation>
        <location evidence="2">Membrane</location>
    </subcellularLocation>
</comment>
<evidence type="ECO:0000313" key="10">
    <source>
        <dbReference type="EMBL" id="EMZ27038.1"/>
    </source>
</evidence>
<dbReference type="AlphaFoldDB" id="N2AKM8"/>
<evidence type="ECO:0000313" key="11">
    <source>
        <dbReference type="Proteomes" id="UP000012589"/>
    </source>
</evidence>
<evidence type="ECO:0000256" key="3">
    <source>
        <dbReference type="ARBA" id="ARBA00012438"/>
    </source>
</evidence>
<evidence type="ECO:0000259" key="9">
    <source>
        <dbReference type="PROSITE" id="PS50109"/>
    </source>
</evidence>
<evidence type="ECO:0000256" key="4">
    <source>
        <dbReference type="ARBA" id="ARBA00022553"/>
    </source>
</evidence>
<evidence type="ECO:0000256" key="8">
    <source>
        <dbReference type="SAM" id="Coils"/>
    </source>
</evidence>
<protein>
    <recommendedName>
        <fullName evidence="3">histidine kinase</fullName>
        <ecNumber evidence="3">2.7.13.3</ecNumber>
    </recommendedName>
</protein>
<comment type="catalytic activity">
    <reaction evidence="1">
        <text>ATP + protein L-histidine = ADP + protein N-phospho-L-histidine.</text>
        <dbReference type="EC" id="2.7.13.3"/>
    </reaction>
</comment>
<dbReference type="InterPro" id="IPR003594">
    <property type="entry name" value="HATPase_dom"/>
</dbReference>
<dbReference type="Pfam" id="PF00512">
    <property type="entry name" value="HisKA"/>
    <property type="match status" value="1"/>
</dbReference>
<dbReference type="GO" id="GO:0005886">
    <property type="term" value="C:plasma membrane"/>
    <property type="evidence" value="ECO:0007669"/>
    <property type="project" value="TreeGrafter"/>
</dbReference>
<evidence type="ECO:0000256" key="6">
    <source>
        <dbReference type="ARBA" id="ARBA00022777"/>
    </source>
</evidence>
<gene>
    <name evidence="10" type="ORF">C823_02497</name>
</gene>
<dbReference type="Gene3D" id="1.10.287.130">
    <property type="match status" value="1"/>
</dbReference>
<dbReference type="PANTHER" id="PTHR45453:SF1">
    <property type="entry name" value="PHOSPHATE REGULON SENSOR PROTEIN PHOR"/>
    <property type="match status" value="1"/>
</dbReference>
<dbReference type="STRING" id="1235802.C823_02497"/>
<organism evidence="10 11">
    <name type="scientific">Eubacterium plexicaudatum ASF492</name>
    <dbReference type="NCBI Taxonomy" id="1235802"/>
    <lineage>
        <taxon>Bacteria</taxon>
        <taxon>Bacillati</taxon>
        <taxon>Bacillota</taxon>
        <taxon>Clostridia</taxon>
        <taxon>Eubacteriales</taxon>
        <taxon>Eubacteriaceae</taxon>
        <taxon>Eubacterium</taxon>
    </lineage>
</organism>
<dbReference type="PROSITE" id="PS50109">
    <property type="entry name" value="HIS_KIN"/>
    <property type="match status" value="1"/>
</dbReference>
<comment type="caution">
    <text evidence="10">The sequence shown here is derived from an EMBL/GenBank/DDBJ whole genome shotgun (WGS) entry which is preliminary data.</text>
</comment>
<dbReference type="GO" id="GO:0016036">
    <property type="term" value="P:cellular response to phosphate starvation"/>
    <property type="evidence" value="ECO:0007669"/>
    <property type="project" value="TreeGrafter"/>
</dbReference>
<dbReference type="HOGENOM" id="CLU_000445_89_3_9"/>
<dbReference type="SUPFAM" id="SSF55874">
    <property type="entry name" value="ATPase domain of HSP90 chaperone/DNA topoisomerase II/histidine kinase"/>
    <property type="match status" value="1"/>
</dbReference>
<dbReference type="OrthoDB" id="9773956at2"/>